<sequence length="104" mass="11018">MGEETRPDPPAGKTFEQRLGEARTRSGMDPQPVSDSAVDRSSLGLVMRVGVELVAAVVVGAAIGWGLDRWLGLRPLFLILFVLLGGIAGIVNVWRLVAPGPGTR</sequence>
<name>A0A5R9JG79_9PROT</name>
<organism evidence="2 3">
    <name type="scientific">Lichenicoccus roseus</name>
    <dbReference type="NCBI Taxonomy" id="2683649"/>
    <lineage>
        <taxon>Bacteria</taxon>
        <taxon>Pseudomonadati</taxon>
        <taxon>Pseudomonadota</taxon>
        <taxon>Alphaproteobacteria</taxon>
        <taxon>Acetobacterales</taxon>
        <taxon>Acetobacteraceae</taxon>
        <taxon>Lichenicoccus</taxon>
    </lineage>
</organism>
<protein>
    <submittedName>
        <fullName evidence="2">AtpZ/AtpI family protein</fullName>
    </submittedName>
</protein>
<dbReference type="EMBL" id="VCDI01000001">
    <property type="protein sequence ID" value="TLU74426.1"/>
    <property type="molecule type" value="Genomic_DNA"/>
</dbReference>
<gene>
    <name evidence="2" type="ORF">FE263_04380</name>
</gene>
<keyword evidence="1" id="KW-0472">Membrane</keyword>
<comment type="caution">
    <text evidence="2">The sequence shown here is derived from an EMBL/GenBank/DDBJ whole genome shotgun (WGS) entry which is preliminary data.</text>
</comment>
<reference evidence="2 3" key="1">
    <citation type="submission" date="2019-05" db="EMBL/GenBank/DDBJ databases">
        <authorList>
            <person name="Pankratov T."/>
            <person name="Grouzdev D."/>
        </authorList>
    </citation>
    <scope>NUCLEOTIDE SEQUENCE [LARGE SCALE GENOMIC DNA]</scope>
    <source>
        <strain evidence="2 3">KEBCLARHB70R</strain>
    </source>
</reference>
<keyword evidence="1" id="KW-1133">Transmembrane helix</keyword>
<evidence type="ECO:0000256" key="1">
    <source>
        <dbReference type="SAM" id="Phobius"/>
    </source>
</evidence>
<dbReference type="Pfam" id="PF09527">
    <property type="entry name" value="ATPase_gene1"/>
    <property type="match status" value="1"/>
</dbReference>
<dbReference type="AlphaFoldDB" id="A0A5R9JG79"/>
<dbReference type="InterPro" id="IPR032820">
    <property type="entry name" value="ATPase_put"/>
</dbReference>
<evidence type="ECO:0000313" key="2">
    <source>
        <dbReference type="EMBL" id="TLU74426.1"/>
    </source>
</evidence>
<feature type="transmembrane region" description="Helical" evidence="1">
    <location>
        <begin position="45"/>
        <end position="65"/>
    </location>
</feature>
<keyword evidence="1" id="KW-0812">Transmembrane</keyword>
<feature type="transmembrane region" description="Helical" evidence="1">
    <location>
        <begin position="77"/>
        <end position="97"/>
    </location>
</feature>
<keyword evidence="3" id="KW-1185">Reference proteome</keyword>
<proteinExistence type="predicted"/>
<accession>A0A5R9JG79</accession>
<evidence type="ECO:0000313" key="3">
    <source>
        <dbReference type="Proteomes" id="UP000305654"/>
    </source>
</evidence>
<dbReference type="Proteomes" id="UP000305654">
    <property type="component" value="Unassembled WGS sequence"/>
</dbReference>